<feature type="transmembrane region" description="Helical" evidence="1">
    <location>
        <begin position="129"/>
        <end position="147"/>
    </location>
</feature>
<keyword evidence="3" id="KW-1185">Reference proteome</keyword>
<keyword evidence="1" id="KW-1133">Transmembrane helix</keyword>
<reference evidence="3" key="1">
    <citation type="journal article" date="2019" name="Int. J. Syst. Evol. Microbiol.">
        <title>The Global Catalogue of Microorganisms (GCM) 10K type strain sequencing project: providing services to taxonomists for standard genome sequencing and annotation.</title>
        <authorList>
            <consortium name="The Broad Institute Genomics Platform"/>
            <consortium name="The Broad Institute Genome Sequencing Center for Infectious Disease"/>
            <person name="Wu L."/>
            <person name="Ma J."/>
        </authorList>
    </citation>
    <scope>NUCLEOTIDE SEQUENCE [LARGE SCALE GENOMIC DNA]</scope>
    <source>
        <strain evidence="3">CGMCC 1.12769</strain>
    </source>
</reference>
<proteinExistence type="predicted"/>
<evidence type="ECO:0000313" key="2">
    <source>
        <dbReference type="EMBL" id="GGH19774.1"/>
    </source>
</evidence>
<keyword evidence="1" id="KW-0472">Membrane</keyword>
<dbReference type="PANTHER" id="PTHR31446:SF29">
    <property type="entry name" value="ACID PHOSPHATASE_VANADIUM-DEPENDENT HALOPEROXIDASE-RELATED PROTEIN"/>
    <property type="match status" value="1"/>
</dbReference>
<dbReference type="Pfam" id="PF02681">
    <property type="entry name" value="DUF212"/>
    <property type="match status" value="1"/>
</dbReference>
<organism evidence="2 3">
    <name type="scientific">Paenibacillus segetis</name>
    <dbReference type="NCBI Taxonomy" id="1325360"/>
    <lineage>
        <taxon>Bacteria</taxon>
        <taxon>Bacillati</taxon>
        <taxon>Bacillota</taxon>
        <taxon>Bacilli</taxon>
        <taxon>Bacillales</taxon>
        <taxon>Paenibacillaceae</taxon>
        <taxon>Paenibacillus</taxon>
    </lineage>
</organism>
<evidence type="ECO:0000313" key="3">
    <source>
        <dbReference type="Proteomes" id="UP000659344"/>
    </source>
</evidence>
<feature type="transmembrane region" description="Helical" evidence="1">
    <location>
        <begin position="66"/>
        <end position="86"/>
    </location>
</feature>
<accession>A0ABQ1YBE2</accession>
<evidence type="ECO:0000256" key="1">
    <source>
        <dbReference type="SAM" id="Phobius"/>
    </source>
</evidence>
<comment type="caution">
    <text evidence="2">The sequence shown here is derived from an EMBL/GenBank/DDBJ whole genome shotgun (WGS) entry which is preliminary data.</text>
</comment>
<protein>
    <submittedName>
        <fullName evidence="2">Membrane protein YuiD</fullName>
    </submittedName>
</protein>
<dbReference type="Proteomes" id="UP000659344">
    <property type="component" value="Unassembled WGS sequence"/>
</dbReference>
<keyword evidence="1" id="KW-0812">Transmembrane</keyword>
<gene>
    <name evidence="2" type="primary">yuiD</name>
    <name evidence="2" type="ORF">GCM10008013_16680</name>
</gene>
<name>A0ABQ1YBE2_9BACL</name>
<dbReference type="PANTHER" id="PTHR31446">
    <property type="entry name" value="ACID PHOSPHATASE/VANADIUM-DEPENDENT HALOPEROXIDASE-RELATED PROTEIN"/>
    <property type="match status" value="1"/>
</dbReference>
<dbReference type="InterPro" id="IPR003832">
    <property type="entry name" value="DUF212"/>
</dbReference>
<dbReference type="EMBL" id="BMFT01000001">
    <property type="protein sequence ID" value="GGH19774.1"/>
    <property type="molecule type" value="Genomic_DNA"/>
</dbReference>
<sequence>MHTLFNFPLASALLSMIVAQVIKLPLQLISKKSWNPAICFSTGGMPSSHSATVASLATAVGIMEGFNSSVFAVAAVVCAITMYDAAGIRRNAGLHASLLNRLVKQTPALLKDAPPTDLKELLGHRPVEVLAGALLGIGISLLIHFTVS</sequence>
<dbReference type="RefSeq" id="WP_188537609.1">
    <property type="nucleotide sequence ID" value="NZ_BMFT01000001.1"/>
</dbReference>